<evidence type="ECO:0000259" key="11">
    <source>
        <dbReference type="Pfam" id="PF02797"/>
    </source>
</evidence>
<protein>
    <recommendedName>
        <fullName evidence="4">chalcone synthase</fullName>
        <ecNumber evidence="4">2.3.1.74</ecNumber>
    </recommendedName>
</protein>
<dbReference type="OrthoDB" id="625991at2759"/>
<comment type="caution">
    <text evidence="12">The sequence shown here is derived from an EMBL/GenBank/DDBJ whole genome shotgun (WGS) entry which is preliminary data.</text>
</comment>
<dbReference type="GO" id="GO:0030639">
    <property type="term" value="P:polyketide biosynthetic process"/>
    <property type="evidence" value="ECO:0007669"/>
    <property type="project" value="TreeGrafter"/>
</dbReference>
<dbReference type="GO" id="GO:0016210">
    <property type="term" value="F:naringenin-chalcone synthase activity"/>
    <property type="evidence" value="ECO:0007669"/>
    <property type="project" value="UniProtKB-EC"/>
</dbReference>
<gene>
    <name evidence="12" type="ORF">HU200_037021</name>
</gene>
<organism evidence="12 13">
    <name type="scientific">Digitaria exilis</name>
    <dbReference type="NCBI Taxonomy" id="1010633"/>
    <lineage>
        <taxon>Eukaryota</taxon>
        <taxon>Viridiplantae</taxon>
        <taxon>Streptophyta</taxon>
        <taxon>Embryophyta</taxon>
        <taxon>Tracheophyta</taxon>
        <taxon>Spermatophyta</taxon>
        <taxon>Magnoliopsida</taxon>
        <taxon>Liliopsida</taxon>
        <taxon>Poales</taxon>
        <taxon>Poaceae</taxon>
        <taxon>PACMAD clade</taxon>
        <taxon>Panicoideae</taxon>
        <taxon>Panicodae</taxon>
        <taxon>Paniceae</taxon>
        <taxon>Anthephorinae</taxon>
        <taxon>Digitaria</taxon>
    </lineage>
</organism>
<evidence type="ECO:0000256" key="8">
    <source>
        <dbReference type="PIRSR" id="PIRSR000451-1"/>
    </source>
</evidence>
<evidence type="ECO:0000256" key="3">
    <source>
        <dbReference type="ARBA" id="ARBA00005531"/>
    </source>
</evidence>
<evidence type="ECO:0000313" key="12">
    <source>
        <dbReference type="EMBL" id="KAF8696131.1"/>
    </source>
</evidence>
<dbReference type="FunFam" id="3.40.47.10:FF:000025">
    <property type="entry name" value="Chalcone synthase 2"/>
    <property type="match status" value="1"/>
</dbReference>
<dbReference type="GO" id="GO:0009813">
    <property type="term" value="P:flavonoid biosynthetic process"/>
    <property type="evidence" value="ECO:0007669"/>
    <property type="project" value="UniProtKB-KW"/>
</dbReference>
<dbReference type="CDD" id="cd00831">
    <property type="entry name" value="CHS_like"/>
    <property type="match status" value="1"/>
</dbReference>
<evidence type="ECO:0000259" key="10">
    <source>
        <dbReference type="Pfam" id="PF00195"/>
    </source>
</evidence>
<accession>A0A835BMQ1</accession>
<evidence type="ECO:0000256" key="7">
    <source>
        <dbReference type="ARBA" id="ARBA00023315"/>
    </source>
</evidence>
<evidence type="ECO:0000256" key="6">
    <source>
        <dbReference type="ARBA" id="ARBA00023241"/>
    </source>
</evidence>
<proteinExistence type="inferred from homology"/>
<keyword evidence="5 9" id="KW-0808">Transferase</keyword>
<comment type="similarity">
    <text evidence="3 9">Belongs to the thiolase-like superfamily. Chalcone/stilbene synthases family.</text>
</comment>
<evidence type="ECO:0000256" key="2">
    <source>
        <dbReference type="ARBA" id="ARBA00004966"/>
    </source>
</evidence>
<dbReference type="PIRSF" id="PIRSF000451">
    <property type="entry name" value="PKS_III"/>
    <property type="match status" value="1"/>
</dbReference>
<dbReference type="InterPro" id="IPR011141">
    <property type="entry name" value="Polyketide_synthase_type-III"/>
</dbReference>
<dbReference type="PANTHER" id="PTHR11877">
    <property type="entry name" value="HYDROXYMETHYLGLUTARYL-COA SYNTHASE"/>
    <property type="match status" value="1"/>
</dbReference>
<dbReference type="InterPro" id="IPR001099">
    <property type="entry name" value="Chalcone/stilbene_synt_N"/>
</dbReference>
<evidence type="ECO:0000313" key="13">
    <source>
        <dbReference type="Proteomes" id="UP000636709"/>
    </source>
</evidence>
<feature type="active site" description="Acyl-thioester intermediate" evidence="8">
    <location>
        <position position="186"/>
    </location>
</feature>
<dbReference type="SUPFAM" id="SSF53901">
    <property type="entry name" value="Thiolase-like"/>
    <property type="match status" value="2"/>
</dbReference>
<keyword evidence="6" id="KW-0284">Flavonoid biosynthesis</keyword>
<dbReference type="Gene3D" id="3.40.47.10">
    <property type="match status" value="2"/>
</dbReference>
<dbReference type="FunFam" id="3.40.47.10:FF:000014">
    <property type="entry name" value="Chalcone synthase 1"/>
    <property type="match status" value="1"/>
</dbReference>
<feature type="domain" description="Chalcone/stilbene synthase N-terminal" evidence="10">
    <location>
        <begin position="11"/>
        <end position="59"/>
    </location>
</feature>
<keyword evidence="7 9" id="KW-0012">Acyltransferase</keyword>
<evidence type="ECO:0000256" key="4">
    <source>
        <dbReference type="ARBA" id="ARBA00012975"/>
    </source>
</evidence>
<evidence type="ECO:0000256" key="1">
    <source>
        <dbReference type="ARBA" id="ARBA00002969"/>
    </source>
</evidence>
<feature type="domain" description="Chalcone/stilbene synthase N-terminal" evidence="10">
    <location>
        <begin position="84"/>
        <end position="250"/>
    </location>
</feature>
<dbReference type="AlphaFoldDB" id="A0A835BMQ1"/>
<keyword evidence="13" id="KW-1185">Reference proteome</keyword>
<dbReference type="EC" id="2.3.1.74" evidence="4"/>
<dbReference type="Pfam" id="PF02797">
    <property type="entry name" value="Chal_sti_synt_C"/>
    <property type="match status" value="1"/>
</dbReference>
<dbReference type="EMBL" id="JACEFO010001882">
    <property type="protein sequence ID" value="KAF8696131.1"/>
    <property type="molecule type" value="Genomic_DNA"/>
</dbReference>
<evidence type="ECO:0000256" key="9">
    <source>
        <dbReference type="RuleBase" id="RU003633"/>
    </source>
</evidence>
<name>A0A835BMQ1_9POAL</name>
<dbReference type="GO" id="GO:0010208">
    <property type="term" value="P:pollen wall assembly"/>
    <property type="evidence" value="ECO:0007669"/>
    <property type="project" value="UniProtKB-ARBA"/>
</dbReference>
<feature type="domain" description="Chalcone/stilbene synthase C-terminal" evidence="11">
    <location>
        <begin position="259"/>
        <end position="410"/>
    </location>
</feature>
<comment type="function">
    <text evidence="1">The primary product of this enzyme is 4,2',4',6'-tetrahydroxychalcone (also termed naringenin-chalcone or chalcone) which can under specific conditions spontaneously isomerize into naringenin.</text>
</comment>
<comment type="pathway">
    <text evidence="2">Secondary metabolite biosynthesis; flavonoid biosynthesis.</text>
</comment>
<dbReference type="Pfam" id="PF00195">
    <property type="entry name" value="Chal_sti_synt_N"/>
    <property type="match status" value="2"/>
</dbReference>
<dbReference type="InterPro" id="IPR012328">
    <property type="entry name" value="Chalcone/stilbene_synt_C"/>
</dbReference>
<dbReference type="PANTHER" id="PTHR11877:SF14">
    <property type="entry name" value="CHALCONE SYNTHASE"/>
    <property type="match status" value="1"/>
</dbReference>
<sequence>MGSATAPAAEEIPRAMRADGPATVLAIATANPTCCISQDAFPDYYFGITKCDHHTELKANRSSSSWLYIFPSISKFSILLIYIKSGTKQRYFYHDEAMLEAHPEFLDRATPSLDARLDIVDTAVPELAATAARKAIDEWGRPATDITHLVVATNSGAHVPGVDFRLVSLLGLRTTVRRTMLYLGGCSSGAAALRLSKDLAESNRGARVLVVCADVGILYFAGPQDGYFQTLFTQACFADGAAAAVVGADPVTGERPLFELVSAAQDIVPGTEDAILMQLQESGLRVRSSNAHGDLPVIIGESVERCVSDAFKALGMGSRSPRWNELFWVLHPGMAALLDRIDEQFQLKPEKLAATRRVLSDYGNMLAATVLFVLDETRKQRNRSTSTQGDWGVLMSFGPGVTVETMVLRAASDTTS</sequence>
<dbReference type="Proteomes" id="UP000636709">
    <property type="component" value="Unassembled WGS sequence"/>
</dbReference>
<dbReference type="InterPro" id="IPR016039">
    <property type="entry name" value="Thiolase-like"/>
</dbReference>
<evidence type="ECO:0000256" key="5">
    <source>
        <dbReference type="ARBA" id="ARBA00022679"/>
    </source>
</evidence>
<reference evidence="12" key="1">
    <citation type="submission" date="2020-07" db="EMBL/GenBank/DDBJ databases">
        <title>Genome sequence and genetic diversity analysis of an under-domesticated orphan crop, white fonio (Digitaria exilis).</title>
        <authorList>
            <person name="Bennetzen J.L."/>
            <person name="Chen S."/>
            <person name="Ma X."/>
            <person name="Wang X."/>
            <person name="Yssel A.E.J."/>
            <person name="Chaluvadi S.R."/>
            <person name="Johnson M."/>
            <person name="Gangashetty P."/>
            <person name="Hamidou F."/>
            <person name="Sanogo M.D."/>
            <person name="Zwaenepoel A."/>
            <person name="Wallace J."/>
            <person name="Van De Peer Y."/>
            <person name="Van Deynze A."/>
        </authorList>
    </citation>
    <scope>NUCLEOTIDE SEQUENCE</scope>
    <source>
        <tissue evidence="12">Leaves</tissue>
    </source>
</reference>